<comment type="subcellular location">
    <subcellularLocation>
        <location evidence="1">Membrane</location>
        <topology evidence="1">Multi-pass membrane protein</topology>
    </subcellularLocation>
</comment>
<dbReference type="InterPro" id="IPR004840">
    <property type="entry name" value="Amino_acid_permease_CS"/>
</dbReference>
<feature type="transmembrane region" description="Helical" evidence="9">
    <location>
        <begin position="260"/>
        <end position="281"/>
    </location>
</feature>
<feature type="region of interest" description="Disordered" evidence="8">
    <location>
        <begin position="1"/>
        <end position="28"/>
    </location>
</feature>
<dbReference type="GO" id="GO:0006865">
    <property type="term" value="P:amino acid transport"/>
    <property type="evidence" value="ECO:0007669"/>
    <property type="project" value="UniProtKB-KW"/>
</dbReference>
<keyword evidence="3" id="KW-0813">Transport</keyword>
<sequence>MSTSPSSSVAAPPAPPGNGQAPEQSGLQSGLKNRHLSMIAVGGVIGAGLFVGSASGIAAAGPGILLSYALVGALVVFVMRMLGEMAAANPTSGSFSAYADRALGRWAGFSIGWLYWFFWVVVLAVEATAGAAILTSWVPAVPQWAWALIVMIVLTTSNLASVSSFGEFEFWFAGIKVVAITAFIIIGGLAIFGVLPGTHHAATGFGNLTSHGGFLPHGPSAILTGVLMVVFSFMGSEIVTLAAGESEDPERAVTKATKSVIWRVGIFYLGSILVVVSLLPWNSPAIAKHGSYVAALDSIGIPHAGQIMNVIVLTAVLSCLNSGLYTASRMAFSLGQRGDAPKAFARTNSRGVPQAAIVASVLFGFIAVGFNYLWPTTVFQFLLNSSGAVALFVWLVICFSQLRMRGIIQRENPEKLLVRMWLFPYLTWATIAMISFVLVYMLTDDSDGGGRIQVLLSVLVAALVVAISLVRDRLGRGSAEKAAVTTR</sequence>
<feature type="transmembrane region" description="Helical" evidence="9">
    <location>
        <begin position="452"/>
        <end position="470"/>
    </location>
</feature>
<dbReference type="Proteomes" id="UP000009036">
    <property type="component" value="Chromosome"/>
</dbReference>
<feature type="compositionally biased region" description="Low complexity" evidence="8">
    <location>
        <begin position="1"/>
        <end position="11"/>
    </location>
</feature>
<dbReference type="RefSeq" id="WP_040901182.1">
    <property type="nucleotide sequence ID" value="NZ_CP072931.1"/>
</dbReference>
<reference evidence="11" key="2">
    <citation type="submission" date="2021-04" db="EMBL/GenBank/DDBJ databases">
        <authorList>
            <person name="Wen M.-L."/>
            <person name="Han X.-L."/>
            <person name="Xiong J."/>
        </authorList>
    </citation>
    <scope>NUCLEOTIDE SEQUENCE</scope>
    <source>
        <strain evidence="11">AGR0001</strain>
    </source>
</reference>
<evidence type="ECO:0000256" key="1">
    <source>
        <dbReference type="ARBA" id="ARBA00004141"/>
    </source>
</evidence>
<evidence type="ECO:0000256" key="2">
    <source>
        <dbReference type="ARBA" id="ARBA00008583"/>
    </source>
</evidence>
<dbReference type="InterPro" id="IPR004841">
    <property type="entry name" value="AA-permease/SLC12A_dom"/>
</dbReference>
<protein>
    <submittedName>
        <fullName evidence="11">Amino acid permease</fullName>
    </submittedName>
</protein>
<dbReference type="GO" id="GO:0016020">
    <property type="term" value="C:membrane"/>
    <property type="evidence" value="ECO:0007669"/>
    <property type="project" value="UniProtKB-SubCell"/>
</dbReference>
<evidence type="ECO:0000313" key="11">
    <source>
        <dbReference type="EMBL" id="QTZ90431.1"/>
    </source>
</evidence>
<reference evidence="11" key="1">
    <citation type="journal article" date="2012" name="J. Bacteriol.">
        <title>Genome Sequence of Streptomyces auratus Strain AGR0001, a Phoslactomycin-Producing Actinomycete.</title>
        <authorList>
            <person name="Han X."/>
            <person name="Li M."/>
            <person name="Ding Z."/>
            <person name="Zhao J."/>
            <person name="Ji K."/>
            <person name="Wen M."/>
            <person name="Lu T."/>
        </authorList>
    </citation>
    <scope>NUCLEOTIDE SEQUENCE</scope>
    <source>
        <strain evidence="11">AGR0001</strain>
    </source>
</reference>
<proteinExistence type="inferred from homology"/>
<feature type="transmembrane region" description="Helical" evidence="9">
    <location>
        <begin position="380"/>
        <end position="399"/>
    </location>
</feature>
<keyword evidence="6 9" id="KW-1133">Transmembrane helix</keyword>
<feature type="transmembrane region" description="Helical" evidence="9">
    <location>
        <begin position="420"/>
        <end position="440"/>
    </location>
</feature>
<dbReference type="Pfam" id="PF00324">
    <property type="entry name" value="AA_permease"/>
    <property type="match status" value="1"/>
</dbReference>
<evidence type="ECO:0000256" key="8">
    <source>
        <dbReference type="SAM" id="MobiDB-lite"/>
    </source>
</evidence>
<dbReference type="PIRSF" id="PIRSF006060">
    <property type="entry name" value="AA_transporter"/>
    <property type="match status" value="1"/>
</dbReference>
<accession>A0A8B1NRY2</accession>
<feature type="domain" description="Amino acid permease/ SLC12A" evidence="10">
    <location>
        <begin position="35"/>
        <end position="448"/>
    </location>
</feature>
<name>A0A8B1NRY2_9ACTN</name>
<feature type="transmembrane region" description="Helical" evidence="9">
    <location>
        <begin position="307"/>
        <end position="327"/>
    </location>
</feature>
<dbReference type="GO" id="GO:0055085">
    <property type="term" value="P:transmembrane transport"/>
    <property type="evidence" value="ECO:0007669"/>
    <property type="project" value="InterPro"/>
</dbReference>
<keyword evidence="5" id="KW-0029">Amino-acid transport</keyword>
<evidence type="ECO:0000256" key="5">
    <source>
        <dbReference type="ARBA" id="ARBA00022970"/>
    </source>
</evidence>
<keyword evidence="7 9" id="KW-0472">Membrane</keyword>
<evidence type="ECO:0000256" key="7">
    <source>
        <dbReference type="ARBA" id="ARBA00023136"/>
    </source>
</evidence>
<dbReference type="AlphaFoldDB" id="A0A8B1NRY2"/>
<feature type="transmembrane region" description="Helical" evidence="9">
    <location>
        <begin position="218"/>
        <end position="239"/>
    </location>
</feature>
<dbReference type="PANTHER" id="PTHR43495:SF5">
    <property type="entry name" value="GAMMA-AMINOBUTYRIC ACID PERMEASE"/>
    <property type="match status" value="1"/>
</dbReference>
<dbReference type="FunFam" id="1.20.1740.10:FF:000001">
    <property type="entry name" value="Amino acid permease"/>
    <property type="match status" value="1"/>
</dbReference>
<dbReference type="PANTHER" id="PTHR43495">
    <property type="entry name" value="GABA PERMEASE"/>
    <property type="match status" value="1"/>
</dbReference>
<keyword evidence="4 9" id="KW-0812">Transmembrane</keyword>
<dbReference type="OrthoDB" id="5297508at2"/>
<evidence type="ECO:0000256" key="9">
    <source>
        <dbReference type="SAM" id="Phobius"/>
    </source>
</evidence>
<evidence type="ECO:0000256" key="3">
    <source>
        <dbReference type="ARBA" id="ARBA00022448"/>
    </source>
</evidence>
<evidence type="ECO:0000259" key="10">
    <source>
        <dbReference type="Pfam" id="PF00324"/>
    </source>
</evidence>
<dbReference type="Gene3D" id="1.20.1740.10">
    <property type="entry name" value="Amino acid/polyamine transporter I"/>
    <property type="match status" value="1"/>
</dbReference>
<organism evidence="11 12">
    <name type="scientific">Streptomyces auratus AGR0001</name>
    <dbReference type="NCBI Taxonomy" id="1160718"/>
    <lineage>
        <taxon>Bacteria</taxon>
        <taxon>Bacillati</taxon>
        <taxon>Actinomycetota</taxon>
        <taxon>Actinomycetes</taxon>
        <taxon>Kitasatosporales</taxon>
        <taxon>Streptomycetaceae</taxon>
        <taxon>Streptomyces</taxon>
    </lineage>
</organism>
<evidence type="ECO:0000313" key="12">
    <source>
        <dbReference type="Proteomes" id="UP000009036"/>
    </source>
</evidence>
<dbReference type="PROSITE" id="PS00218">
    <property type="entry name" value="AMINO_ACID_PERMEASE_1"/>
    <property type="match status" value="1"/>
</dbReference>
<evidence type="ECO:0000256" key="4">
    <source>
        <dbReference type="ARBA" id="ARBA00022692"/>
    </source>
</evidence>
<feature type="transmembrane region" description="Helical" evidence="9">
    <location>
        <begin position="177"/>
        <end position="198"/>
    </location>
</feature>
<dbReference type="EMBL" id="CP072931">
    <property type="protein sequence ID" value="QTZ90431.1"/>
    <property type="molecule type" value="Genomic_DNA"/>
</dbReference>
<keyword evidence="12" id="KW-1185">Reference proteome</keyword>
<gene>
    <name evidence="11" type="ORF">SU9_002280</name>
</gene>
<evidence type="ECO:0000256" key="6">
    <source>
        <dbReference type="ARBA" id="ARBA00022989"/>
    </source>
</evidence>
<feature type="transmembrane region" description="Helical" evidence="9">
    <location>
        <begin position="144"/>
        <end position="165"/>
    </location>
</feature>
<feature type="transmembrane region" description="Helical" evidence="9">
    <location>
        <begin position="64"/>
        <end position="82"/>
    </location>
</feature>
<dbReference type="KEGG" id="sauh:SU9_002280"/>
<feature type="transmembrane region" description="Helical" evidence="9">
    <location>
        <begin position="113"/>
        <end position="138"/>
    </location>
</feature>
<comment type="similarity">
    <text evidence="2">Belongs to the amino acid-polyamine-organocation (APC) superfamily. Amino acid transporter (AAT) (TC 2.A.3.1) family.</text>
</comment>
<feature type="transmembrane region" description="Helical" evidence="9">
    <location>
        <begin position="355"/>
        <end position="374"/>
    </location>
</feature>